<protein>
    <submittedName>
        <fullName evidence="2">Uncharacterized protein</fullName>
    </submittedName>
</protein>
<dbReference type="Proteomes" id="UP000001921">
    <property type="component" value="Chromosome"/>
</dbReference>
<dbReference type="eggNOG" id="ENOG502ZEPJ">
    <property type="taxonomic scope" value="Bacteria"/>
</dbReference>
<accession>A5TX56</accession>
<organism evidence="2">
    <name type="scientific">Fusobacterium polymorphum ATCC 10953</name>
    <dbReference type="NCBI Taxonomy" id="393480"/>
    <lineage>
        <taxon>Bacteria</taxon>
        <taxon>Fusobacteriati</taxon>
        <taxon>Fusobacteriota</taxon>
        <taxon>Fusobacteriia</taxon>
        <taxon>Fusobacteriales</taxon>
        <taxon>Fusobacteriaceae</taxon>
        <taxon>Fusobacterium</taxon>
    </lineage>
</organism>
<dbReference type="HOGENOM" id="CLU_2368796_0_0_0"/>
<keyword evidence="1" id="KW-0812">Transmembrane</keyword>
<sequence length="95" mass="11054">MEKELLWNVLGYVVSLVVYLVLKWRYEGKEAVNREAIEQELSIQGKSLGNLKKKAVQEFISKLPKHLRIFINENTIDAVVEELQPIFKKLKNGKE</sequence>
<evidence type="ECO:0000313" key="2">
    <source>
        <dbReference type="EMBL" id="EDK89481.1"/>
    </source>
</evidence>
<reference evidence="2" key="2">
    <citation type="submission" date="2007-05" db="EMBL/GenBank/DDBJ databases">
        <title>Genome sequence of Fusobacterium nucleatum subspecies polymorphum - a genetically tractable Fusobacterium.</title>
        <authorList>
            <person name="Karpathy S.E."/>
            <person name="Xiang Q."/>
            <person name="Gioia J."/>
            <person name="Jiang H."/>
            <person name="Liu Y."/>
            <person name="Petrosino J.F."/>
            <person name="Yerrapragada S."/>
            <person name="Fox G.E."/>
            <person name="Kinder Haake S."/>
            <person name="Weinstock G.M."/>
            <person name="Highlander S.K."/>
        </authorList>
    </citation>
    <scope>NUCLEOTIDE SEQUENCE [LARGE SCALE GENOMIC DNA]</scope>
    <source>
        <strain evidence="2">ATCC 10953</strain>
    </source>
</reference>
<proteinExistence type="predicted"/>
<name>A5TX56_FUSNP</name>
<evidence type="ECO:0000256" key="1">
    <source>
        <dbReference type="SAM" id="Phobius"/>
    </source>
</evidence>
<keyword evidence="1" id="KW-1133">Transmembrane helix</keyword>
<dbReference type="GeneID" id="45635615"/>
<reference evidence="2" key="1">
    <citation type="submission" date="2006-07" db="EMBL/GenBank/DDBJ databases">
        <authorList>
            <person name="Qin X."/>
            <person name="Weinstock G.M."/>
        </authorList>
    </citation>
    <scope>NUCLEOTIDE SEQUENCE [LARGE SCALE GENOMIC DNA]</scope>
    <source>
        <strain evidence="2">ATCC 10953</strain>
    </source>
</reference>
<gene>
    <name evidence="2" type="ORF">FNP_1708</name>
</gene>
<dbReference type="AlphaFoldDB" id="A5TX56"/>
<keyword evidence="1" id="KW-0472">Membrane</keyword>
<feature type="transmembrane region" description="Helical" evidence="1">
    <location>
        <begin position="6"/>
        <end position="22"/>
    </location>
</feature>
<dbReference type="EMBL" id="CM000440">
    <property type="protein sequence ID" value="EDK89481.1"/>
    <property type="molecule type" value="Genomic_DNA"/>
</dbReference>
<dbReference type="RefSeq" id="WP_005898293.1">
    <property type="nucleotide sequence ID" value="NZ_CM000440.1"/>
</dbReference>